<dbReference type="PANTHER" id="PTHR47545">
    <property type="entry name" value="MULTIFUNCTIONAL CCA PROTEIN"/>
    <property type="match status" value="1"/>
</dbReference>
<evidence type="ECO:0000313" key="12">
    <source>
        <dbReference type="Proteomes" id="UP000252147"/>
    </source>
</evidence>
<evidence type="ECO:0000256" key="5">
    <source>
        <dbReference type="ARBA" id="ARBA00022741"/>
    </source>
</evidence>
<dbReference type="GO" id="GO:0046872">
    <property type="term" value="F:metal ion binding"/>
    <property type="evidence" value="ECO:0007669"/>
    <property type="project" value="UniProtKB-KW"/>
</dbReference>
<dbReference type="CDD" id="cd05398">
    <property type="entry name" value="NT_ClassII-CCAase"/>
    <property type="match status" value="1"/>
</dbReference>
<dbReference type="AlphaFoldDB" id="A0A368BQ33"/>
<evidence type="ECO:0000256" key="2">
    <source>
        <dbReference type="ARBA" id="ARBA00022694"/>
    </source>
</evidence>
<organism evidence="11 12">
    <name type="scientific">SAR86 cluster bacterium</name>
    <dbReference type="NCBI Taxonomy" id="2030880"/>
    <lineage>
        <taxon>Bacteria</taxon>
        <taxon>Pseudomonadati</taxon>
        <taxon>Pseudomonadota</taxon>
        <taxon>Gammaproteobacteria</taxon>
        <taxon>SAR86 cluster</taxon>
    </lineage>
</organism>
<dbReference type="GO" id="GO:0008033">
    <property type="term" value="P:tRNA processing"/>
    <property type="evidence" value="ECO:0007669"/>
    <property type="project" value="UniProtKB-KW"/>
</dbReference>
<reference evidence="11 12" key="1">
    <citation type="journal article" date="2018" name="Microbiome">
        <title>Fine metagenomic profile of the Mediterranean stratified and mixed water columns revealed by assembly and recruitment.</title>
        <authorList>
            <person name="Haro-Moreno J.M."/>
            <person name="Lopez-Perez M."/>
            <person name="De La Torre J.R."/>
            <person name="Picazo A."/>
            <person name="Camacho A."/>
            <person name="Rodriguez-Valera F."/>
        </authorList>
    </citation>
    <scope>NUCLEOTIDE SEQUENCE [LARGE SCALE GENOMIC DNA]</scope>
    <source>
        <strain evidence="11">MED-G83</strain>
    </source>
</reference>
<comment type="similarity">
    <text evidence="9">Belongs to the tRNA nucleotidyltransferase/poly(A) polymerase family.</text>
</comment>
<dbReference type="Gene3D" id="3.30.460.10">
    <property type="entry name" value="Beta Polymerase, domain 2"/>
    <property type="match status" value="1"/>
</dbReference>
<keyword evidence="3" id="KW-0548">Nucleotidyltransferase</keyword>
<dbReference type="InterPro" id="IPR002646">
    <property type="entry name" value="PolA_pol_head_dom"/>
</dbReference>
<dbReference type="SUPFAM" id="SSF81891">
    <property type="entry name" value="Poly A polymerase C-terminal region-like"/>
    <property type="match status" value="1"/>
</dbReference>
<dbReference type="GO" id="GO:0005524">
    <property type="term" value="F:ATP binding"/>
    <property type="evidence" value="ECO:0007669"/>
    <property type="project" value="UniProtKB-KW"/>
</dbReference>
<dbReference type="Proteomes" id="UP000252147">
    <property type="component" value="Unassembled WGS sequence"/>
</dbReference>
<dbReference type="PANTHER" id="PTHR47545:SF1">
    <property type="entry name" value="MULTIFUNCTIONAL CCA PROTEIN"/>
    <property type="match status" value="1"/>
</dbReference>
<dbReference type="InterPro" id="IPR050124">
    <property type="entry name" value="tRNA_CCA-adding_enzyme"/>
</dbReference>
<dbReference type="GO" id="GO:0016779">
    <property type="term" value="F:nucleotidyltransferase activity"/>
    <property type="evidence" value="ECO:0007669"/>
    <property type="project" value="UniProtKB-KW"/>
</dbReference>
<keyword evidence="4" id="KW-0479">Metal-binding</keyword>
<keyword evidence="1 9" id="KW-0808">Transferase</keyword>
<evidence type="ECO:0000256" key="4">
    <source>
        <dbReference type="ARBA" id="ARBA00022723"/>
    </source>
</evidence>
<keyword evidence="6" id="KW-0067">ATP-binding</keyword>
<comment type="caution">
    <text evidence="11">The sequence shown here is derived from an EMBL/GenBank/DDBJ whole genome shotgun (WGS) entry which is preliminary data.</text>
</comment>
<evidence type="ECO:0000256" key="6">
    <source>
        <dbReference type="ARBA" id="ARBA00022840"/>
    </source>
</evidence>
<dbReference type="InterPro" id="IPR043519">
    <property type="entry name" value="NT_sf"/>
</dbReference>
<dbReference type="EMBL" id="QOPD01000001">
    <property type="protein sequence ID" value="RCL39195.1"/>
    <property type="molecule type" value="Genomic_DNA"/>
</dbReference>
<evidence type="ECO:0000256" key="7">
    <source>
        <dbReference type="ARBA" id="ARBA00022842"/>
    </source>
</evidence>
<evidence type="ECO:0000313" key="11">
    <source>
        <dbReference type="EMBL" id="RCL39195.1"/>
    </source>
</evidence>
<dbReference type="Gene3D" id="1.10.3090.10">
    <property type="entry name" value="cca-adding enzyme, domain 2"/>
    <property type="match status" value="1"/>
</dbReference>
<proteinExistence type="inferred from homology"/>
<accession>A0A368BQ33</accession>
<gene>
    <name evidence="11" type="ORF">DBW97_00270</name>
</gene>
<feature type="domain" description="Poly A polymerase head" evidence="10">
    <location>
        <begin position="4"/>
        <end position="122"/>
    </location>
</feature>
<keyword evidence="2" id="KW-0819">tRNA processing</keyword>
<keyword evidence="7" id="KW-0460">Magnesium</keyword>
<evidence type="ECO:0000256" key="8">
    <source>
        <dbReference type="ARBA" id="ARBA00022884"/>
    </source>
</evidence>
<sequence length="334" mass="38963">MKIYKVGGAVRDHIMGIRPNDSDWVVVGSTPEEMESLGYKQVGTDFPVFLHPETNEAYALARTEKKTGKGYSGFSVQYEKNISLEEDLLRRDLTINSIAMSESGQIIDPYNGVKDIKNKILRHTSEAFYEDPLRALRLARFKTKFSDFSIHEETAEALLKILLSGEINYLTKERVVQEMKKGFEIDALKYLQNIMQLNLTSPWFDNLSKLPETVSDKFEYAWCQISQLNGFNFAHRLLESNDLKKTLDVWQEMHSYSQKAEINDKIRFFQKITSPKYEKYFLNLLPYFELTMESCKKVYEEIKTIDFSYLANLDPNLLYNEKTNRIKEIVKNNE</sequence>
<evidence type="ECO:0000259" key="10">
    <source>
        <dbReference type="Pfam" id="PF01743"/>
    </source>
</evidence>
<keyword evidence="5" id="KW-0547">Nucleotide-binding</keyword>
<dbReference type="GO" id="GO:0003723">
    <property type="term" value="F:RNA binding"/>
    <property type="evidence" value="ECO:0007669"/>
    <property type="project" value="UniProtKB-KW"/>
</dbReference>
<dbReference type="Pfam" id="PF01743">
    <property type="entry name" value="PolyA_pol"/>
    <property type="match status" value="1"/>
</dbReference>
<protein>
    <submittedName>
        <fullName evidence="11">tRNA nucleotidyl transferase</fullName>
    </submittedName>
</protein>
<dbReference type="SUPFAM" id="SSF81301">
    <property type="entry name" value="Nucleotidyltransferase"/>
    <property type="match status" value="1"/>
</dbReference>
<evidence type="ECO:0000256" key="9">
    <source>
        <dbReference type="RuleBase" id="RU003953"/>
    </source>
</evidence>
<name>A0A368BQ33_9GAMM</name>
<evidence type="ECO:0000256" key="1">
    <source>
        <dbReference type="ARBA" id="ARBA00022679"/>
    </source>
</evidence>
<evidence type="ECO:0000256" key="3">
    <source>
        <dbReference type="ARBA" id="ARBA00022695"/>
    </source>
</evidence>
<keyword evidence="8 9" id="KW-0694">RNA-binding</keyword>